<dbReference type="EMBL" id="JBEPNW010000002">
    <property type="protein sequence ID" value="MET3864000.1"/>
    <property type="molecule type" value="Genomic_DNA"/>
</dbReference>
<evidence type="ECO:0000313" key="6">
    <source>
        <dbReference type="EMBL" id="MET3864000.1"/>
    </source>
</evidence>
<dbReference type="Pfam" id="PF00034">
    <property type="entry name" value="Cytochrom_C"/>
    <property type="match status" value="1"/>
</dbReference>
<evidence type="ECO:0000256" key="4">
    <source>
        <dbReference type="PROSITE-ProRule" id="PRU00433"/>
    </source>
</evidence>
<dbReference type="Gene3D" id="1.10.760.10">
    <property type="entry name" value="Cytochrome c-like domain"/>
    <property type="match status" value="1"/>
</dbReference>
<evidence type="ECO:0000256" key="2">
    <source>
        <dbReference type="ARBA" id="ARBA00022723"/>
    </source>
</evidence>
<proteinExistence type="predicted"/>
<feature type="domain" description="Cytochrome c" evidence="5">
    <location>
        <begin position="20"/>
        <end position="101"/>
    </location>
</feature>
<dbReference type="InterPro" id="IPR036909">
    <property type="entry name" value="Cyt_c-like_dom_sf"/>
</dbReference>
<keyword evidence="3 4" id="KW-0408">Iron</keyword>
<sequence length="102" mass="10915">MIGASIALRLLAGPAAAEEASAARGRALAGIVCARCHAVRMTGASPMREAPPFRSLAERFPIGDLADVLDEGVERRHPAMPDFRLDPSDAADLTAYMRTLRR</sequence>
<evidence type="ECO:0000259" key="5">
    <source>
        <dbReference type="PROSITE" id="PS51007"/>
    </source>
</evidence>
<accession>A0ABV2NC12</accession>
<evidence type="ECO:0000256" key="1">
    <source>
        <dbReference type="ARBA" id="ARBA00022617"/>
    </source>
</evidence>
<keyword evidence="2 4" id="KW-0479">Metal-binding</keyword>
<protein>
    <submittedName>
        <fullName evidence="6">Mono/diheme cytochrome c family protein</fullName>
    </submittedName>
</protein>
<dbReference type="InterPro" id="IPR009056">
    <property type="entry name" value="Cyt_c-like_dom"/>
</dbReference>
<comment type="caution">
    <text evidence="6">The sequence shown here is derived from an EMBL/GenBank/DDBJ whole genome shotgun (WGS) entry which is preliminary data.</text>
</comment>
<name>A0ABV2NC12_9HYPH</name>
<organism evidence="6 7">
    <name type="scientific">Methylobacterium radiotolerans</name>
    <dbReference type="NCBI Taxonomy" id="31998"/>
    <lineage>
        <taxon>Bacteria</taxon>
        <taxon>Pseudomonadati</taxon>
        <taxon>Pseudomonadota</taxon>
        <taxon>Alphaproteobacteria</taxon>
        <taxon>Hyphomicrobiales</taxon>
        <taxon>Methylobacteriaceae</taxon>
        <taxon>Methylobacterium</taxon>
    </lineage>
</organism>
<evidence type="ECO:0000256" key="3">
    <source>
        <dbReference type="ARBA" id="ARBA00023004"/>
    </source>
</evidence>
<dbReference type="Proteomes" id="UP001549119">
    <property type="component" value="Unassembled WGS sequence"/>
</dbReference>
<keyword evidence="1 4" id="KW-0349">Heme</keyword>
<dbReference type="PROSITE" id="PS51007">
    <property type="entry name" value="CYTC"/>
    <property type="match status" value="1"/>
</dbReference>
<dbReference type="SUPFAM" id="SSF46626">
    <property type="entry name" value="Cytochrome c"/>
    <property type="match status" value="1"/>
</dbReference>
<evidence type="ECO:0000313" key="7">
    <source>
        <dbReference type="Proteomes" id="UP001549119"/>
    </source>
</evidence>
<keyword evidence="7" id="KW-1185">Reference proteome</keyword>
<gene>
    <name evidence="6" type="ORF">ABIC20_001309</name>
</gene>
<reference evidence="6 7" key="1">
    <citation type="submission" date="2024-06" db="EMBL/GenBank/DDBJ databases">
        <title>Genomics of switchgrass bacterial isolates.</title>
        <authorList>
            <person name="Shade A."/>
        </authorList>
    </citation>
    <scope>NUCLEOTIDE SEQUENCE [LARGE SCALE GENOMIC DNA]</scope>
    <source>
        <strain evidence="6 7">PvP084</strain>
    </source>
</reference>